<dbReference type="Proteomes" id="UP000735302">
    <property type="component" value="Unassembled WGS sequence"/>
</dbReference>
<reference evidence="1 2" key="1">
    <citation type="journal article" date="2021" name="Elife">
        <title>Chloroplast acquisition without the gene transfer in kleptoplastic sea slugs, Plakobranchus ocellatus.</title>
        <authorList>
            <person name="Maeda T."/>
            <person name="Takahashi S."/>
            <person name="Yoshida T."/>
            <person name="Shimamura S."/>
            <person name="Takaki Y."/>
            <person name="Nagai Y."/>
            <person name="Toyoda A."/>
            <person name="Suzuki Y."/>
            <person name="Arimoto A."/>
            <person name="Ishii H."/>
            <person name="Satoh N."/>
            <person name="Nishiyama T."/>
            <person name="Hasebe M."/>
            <person name="Maruyama T."/>
            <person name="Minagawa J."/>
            <person name="Obokata J."/>
            <person name="Shigenobu S."/>
        </authorList>
    </citation>
    <scope>NUCLEOTIDE SEQUENCE [LARGE SCALE GENOMIC DNA]</scope>
</reference>
<comment type="caution">
    <text evidence="1">The sequence shown here is derived from an EMBL/GenBank/DDBJ whole genome shotgun (WGS) entry which is preliminary data.</text>
</comment>
<keyword evidence="2" id="KW-1185">Reference proteome</keyword>
<name>A0AAV4CSI1_9GAST</name>
<dbReference type="EMBL" id="BLXT01006948">
    <property type="protein sequence ID" value="GFO34852.1"/>
    <property type="molecule type" value="Genomic_DNA"/>
</dbReference>
<evidence type="ECO:0000313" key="2">
    <source>
        <dbReference type="Proteomes" id="UP000735302"/>
    </source>
</evidence>
<gene>
    <name evidence="1" type="ORF">PoB_006135700</name>
</gene>
<protein>
    <submittedName>
        <fullName evidence="1">Uncharacterized protein</fullName>
    </submittedName>
</protein>
<organism evidence="1 2">
    <name type="scientific">Plakobranchus ocellatus</name>
    <dbReference type="NCBI Taxonomy" id="259542"/>
    <lineage>
        <taxon>Eukaryota</taxon>
        <taxon>Metazoa</taxon>
        <taxon>Spiralia</taxon>
        <taxon>Lophotrochozoa</taxon>
        <taxon>Mollusca</taxon>
        <taxon>Gastropoda</taxon>
        <taxon>Heterobranchia</taxon>
        <taxon>Euthyneura</taxon>
        <taxon>Panpulmonata</taxon>
        <taxon>Sacoglossa</taxon>
        <taxon>Placobranchoidea</taxon>
        <taxon>Plakobranchidae</taxon>
        <taxon>Plakobranchus</taxon>
    </lineage>
</organism>
<accession>A0AAV4CSI1</accession>
<sequence length="118" mass="13136">MQVDESESHSQVAIGGQSVIHRLAHQPSLQQGNTKQPAPSVVTRVTVPKKLLIKLGTHFTFTFTETSYRRHFAHPPPLPAATLRNFDNTVLSGRSLGRFLTQVKTRTVRRVLRPASSL</sequence>
<dbReference type="AlphaFoldDB" id="A0AAV4CSI1"/>
<proteinExistence type="predicted"/>
<evidence type="ECO:0000313" key="1">
    <source>
        <dbReference type="EMBL" id="GFO34852.1"/>
    </source>
</evidence>